<dbReference type="Proteomes" id="UP000028712">
    <property type="component" value="Unassembled WGS sequence"/>
</dbReference>
<evidence type="ECO:0000313" key="2">
    <source>
        <dbReference type="EMBL" id="OXA94153.1"/>
    </source>
</evidence>
<keyword evidence="4" id="KW-1185">Reference proteome</keyword>
<dbReference type="eggNOG" id="ENOG5030Z4G">
    <property type="taxonomic scope" value="Bacteria"/>
</dbReference>
<accession>A0A086A964</accession>
<dbReference type="Proteomes" id="UP000198424">
    <property type="component" value="Unassembled WGS sequence"/>
</dbReference>
<sequence>MSKVAKFVVIINDNAGWIENQAINFYSNLFGQSTALGEKYVEENLSIPKLFKIQNDFSIEMMMIYDNETPLGFMKLNSSRLSNQNLGTNKPVGIDHIVYFKKEDLLVLLKRAEEVATQRKYDLIWIKAFKEDTVLIELLESLGYQTFNYDEDNGINSYQEPVYFRKEIPVHSKLIL</sequence>
<dbReference type="EMBL" id="MUGY01000010">
    <property type="protein sequence ID" value="OXA94153.1"/>
    <property type="molecule type" value="Genomic_DNA"/>
</dbReference>
<dbReference type="EMBL" id="JPRM01000029">
    <property type="protein sequence ID" value="KFF13228.1"/>
    <property type="molecule type" value="Genomic_DNA"/>
</dbReference>
<comment type="caution">
    <text evidence="1">The sequence shown here is derived from an EMBL/GenBank/DDBJ whole genome shotgun (WGS) entry which is preliminary data.</text>
</comment>
<organism evidence="1 3">
    <name type="scientific">Flavobacterium hydatis</name>
    <name type="common">Cytophaga aquatilis</name>
    <dbReference type="NCBI Taxonomy" id="991"/>
    <lineage>
        <taxon>Bacteria</taxon>
        <taxon>Pseudomonadati</taxon>
        <taxon>Bacteroidota</taxon>
        <taxon>Flavobacteriia</taxon>
        <taxon>Flavobacteriales</taxon>
        <taxon>Flavobacteriaceae</taxon>
        <taxon>Flavobacterium</taxon>
    </lineage>
</organism>
<evidence type="ECO:0000313" key="1">
    <source>
        <dbReference type="EMBL" id="KFF13228.1"/>
    </source>
</evidence>
<name>A0A086A964_FLAHY</name>
<dbReference type="AlphaFoldDB" id="A0A086A964"/>
<evidence type="ECO:0000313" key="3">
    <source>
        <dbReference type="Proteomes" id="UP000028712"/>
    </source>
</evidence>
<dbReference type="RefSeq" id="WP_035625368.1">
    <property type="nucleotide sequence ID" value="NZ_JBEWQG010000028.1"/>
</dbReference>
<evidence type="ECO:0008006" key="5">
    <source>
        <dbReference type="Google" id="ProtNLM"/>
    </source>
</evidence>
<reference evidence="2 4" key="2">
    <citation type="submission" date="2016-11" db="EMBL/GenBank/DDBJ databases">
        <title>Whole genomes of Flavobacteriaceae.</title>
        <authorList>
            <person name="Stine C."/>
            <person name="Li C."/>
            <person name="Tadesse D."/>
        </authorList>
    </citation>
    <scope>NUCLEOTIDE SEQUENCE [LARGE SCALE GENOMIC DNA]</scope>
    <source>
        <strain evidence="2 4">ATCC 29551</strain>
    </source>
</reference>
<gene>
    <name evidence="2" type="ORF">B0A62_10855</name>
    <name evidence="1" type="ORF">IW20_18210</name>
</gene>
<dbReference type="OrthoDB" id="1348966at2"/>
<proteinExistence type="predicted"/>
<reference evidence="1 3" key="1">
    <citation type="submission" date="2014-07" db="EMBL/GenBank/DDBJ databases">
        <title>Genome of Flavobacterium hydatis DSM 2063.</title>
        <authorList>
            <person name="Pipes S.E."/>
            <person name="Stropko S.J."/>
            <person name="Newman J.D."/>
        </authorList>
    </citation>
    <scope>NUCLEOTIDE SEQUENCE [LARGE SCALE GENOMIC DNA]</scope>
    <source>
        <strain evidence="1 3">DSM 2063</strain>
    </source>
</reference>
<evidence type="ECO:0000313" key="4">
    <source>
        <dbReference type="Proteomes" id="UP000198424"/>
    </source>
</evidence>
<protein>
    <recommendedName>
        <fullName evidence="5">N-acetyltransferase domain-containing protein</fullName>
    </recommendedName>
</protein>